<name>A0A1M5PNS5_9BRAD</name>
<accession>A0A1M5PNS5</accession>
<dbReference type="EMBL" id="LT670817">
    <property type="protein sequence ID" value="SHH03386.1"/>
    <property type="molecule type" value="Genomic_DNA"/>
</dbReference>
<dbReference type="RefSeq" id="WP_079602438.1">
    <property type="nucleotide sequence ID" value="NZ_LT670817.1"/>
</dbReference>
<organism evidence="1 2">
    <name type="scientific">Bradyrhizobium erythrophlei</name>
    <dbReference type="NCBI Taxonomy" id="1437360"/>
    <lineage>
        <taxon>Bacteria</taxon>
        <taxon>Pseudomonadati</taxon>
        <taxon>Pseudomonadota</taxon>
        <taxon>Alphaproteobacteria</taxon>
        <taxon>Hyphomicrobiales</taxon>
        <taxon>Nitrobacteraceae</taxon>
        <taxon>Bradyrhizobium</taxon>
    </lineage>
</organism>
<proteinExistence type="predicted"/>
<reference evidence="1 2" key="1">
    <citation type="submission" date="2016-11" db="EMBL/GenBank/DDBJ databases">
        <authorList>
            <person name="Jaros S."/>
            <person name="Januszkiewicz K."/>
            <person name="Wedrychowicz H."/>
        </authorList>
    </citation>
    <scope>NUCLEOTIDE SEQUENCE [LARGE SCALE GENOMIC DNA]</scope>
    <source>
        <strain evidence="1 2">GAS138</strain>
    </source>
</reference>
<evidence type="ECO:0000313" key="1">
    <source>
        <dbReference type="EMBL" id="SHH03386.1"/>
    </source>
</evidence>
<gene>
    <name evidence="1" type="ORF">SAMN05443248_3446</name>
</gene>
<dbReference type="Proteomes" id="UP000189796">
    <property type="component" value="Chromosome I"/>
</dbReference>
<protein>
    <submittedName>
        <fullName evidence="1">Uncharacterized protein</fullName>
    </submittedName>
</protein>
<sequence length="71" mass="8023">MPLEEAQILVTTPKGWKAPPRWPRGTIVQVKEDGRRIRYVPSLKLLAWLGGNGLVNIKFESDEHAETSQNV</sequence>
<evidence type="ECO:0000313" key="2">
    <source>
        <dbReference type="Proteomes" id="UP000189796"/>
    </source>
</evidence>
<dbReference type="AlphaFoldDB" id="A0A1M5PNS5"/>
<dbReference type="OrthoDB" id="8455563at2"/>